<evidence type="ECO:0000256" key="1">
    <source>
        <dbReference type="SAM" id="MobiDB-lite"/>
    </source>
</evidence>
<dbReference type="AlphaFoldDB" id="A0A2T0PP45"/>
<dbReference type="OrthoDB" id="5124189at2"/>
<comment type="caution">
    <text evidence="2">The sequence shown here is derived from an EMBL/GenBank/DDBJ whole genome shotgun (WGS) entry which is preliminary data.</text>
</comment>
<evidence type="ECO:0000313" key="2">
    <source>
        <dbReference type="EMBL" id="PRX90672.1"/>
    </source>
</evidence>
<sequence length="176" mass="19166">MNPEIAALVRRLEAERLRPTPPPPTPEAGTDPLPADAVAKLLEGIRRKPTGAPVNHGGIPNRAVEELVWDRDGGTCGWCGKPVKGPRRLHRRKARHADGSFDLALVSPANLVLVHAGTECVTEIDTHPIWGAETGFRINPWDDPAARLIQYAHLGWVELTDDGGLNVVLREVRDVA</sequence>
<keyword evidence="3" id="KW-1185">Reference proteome</keyword>
<dbReference type="RefSeq" id="WP_106253829.1">
    <property type="nucleotide sequence ID" value="NZ_PVZC01000018.1"/>
</dbReference>
<proteinExistence type="predicted"/>
<gene>
    <name evidence="2" type="ORF">CLV72_11810</name>
</gene>
<evidence type="ECO:0000313" key="3">
    <source>
        <dbReference type="Proteomes" id="UP000237846"/>
    </source>
</evidence>
<name>A0A2T0PP45_9ACTN</name>
<accession>A0A2T0PP45</accession>
<dbReference type="EMBL" id="PVZC01000018">
    <property type="protein sequence ID" value="PRX90672.1"/>
    <property type="molecule type" value="Genomic_DNA"/>
</dbReference>
<evidence type="ECO:0008006" key="4">
    <source>
        <dbReference type="Google" id="ProtNLM"/>
    </source>
</evidence>
<organism evidence="2 3">
    <name type="scientific">Allonocardiopsis opalescens</name>
    <dbReference type="NCBI Taxonomy" id="1144618"/>
    <lineage>
        <taxon>Bacteria</taxon>
        <taxon>Bacillati</taxon>
        <taxon>Actinomycetota</taxon>
        <taxon>Actinomycetes</taxon>
        <taxon>Streptosporangiales</taxon>
        <taxon>Allonocardiopsis</taxon>
    </lineage>
</organism>
<reference evidence="2 3" key="1">
    <citation type="submission" date="2018-03" db="EMBL/GenBank/DDBJ databases">
        <title>Genomic Encyclopedia of Archaeal and Bacterial Type Strains, Phase II (KMG-II): from individual species to whole genera.</title>
        <authorList>
            <person name="Goeker M."/>
        </authorList>
    </citation>
    <scope>NUCLEOTIDE SEQUENCE [LARGE SCALE GENOMIC DNA]</scope>
    <source>
        <strain evidence="2 3">DSM 45601</strain>
    </source>
</reference>
<dbReference type="Proteomes" id="UP000237846">
    <property type="component" value="Unassembled WGS sequence"/>
</dbReference>
<feature type="region of interest" description="Disordered" evidence="1">
    <location>
        <begin position="11"/>
        <end position="33"/>
    </location>
</feature>
<protein>
    <recommendedName>
        <fullName evidence="4">HNH endonuclease</fullName>
    </recommendedName>
</protein>